<organism evidence="2 3">
    <name type="scientific">Algoriphagus confluentis</name>
    <dbReference type="NCBI Taxonomy" id="1697556"/>
    <lineage>
        <taxon>Bacteria</taxon>
        <taxon>Pseudomonadati</taxon>
        <taxon>Bacteroidota</taxon>
        <taxon>Cytophagia</taxon>
        <taxon>Cytophagales</taxon>
        <taxon>Cyclobacteriaceae</taxon>
        <taxon>Algoriphagus</taxon>
    </lineage>
</organism>
<feature type="signal peptide" evidence="1">
    <location>
        <begin position="1"/>
        <end position="20"/>
    </location>
</feature>
<dbReference type="EMBL" id="BTPD01000020">
    <property type="protein sequence ID" value="GMQ31518.1"/>
    <property type="molecule type" value="Genomic_DNA"/>
</dbReference>
<dbReference type="RefSeq" id="WP_338226283.1">
    <property type="nucleotide sequence ID" value="NZ_BTPD01000020.1"/>
</dbReference>
<evidence type="ECO:0000313" key="3">
    <source>
        <dbReference type="Proteomes" id="UP001338309"/>
    </source>
</evidence>
<keyword evidence="3" id="KW-1185">Reference proteome</keyword>
<accession>A0ABQ6PUU1</accession>
<dbReference type="Proteomes" id="UP001338309">
    <property type="component" value="Unassembled WGS sequence"/>
</dbReference>
<evidence type="ECO:0008006" key="4">
    <source>
        <dbReference type="Google" id="ProtNLM"/>
    </source>
</evidence>
<sequence length="203" mass="23322">MKICISLYLSLVFLTFPLLAQDIKFDKESTLPFIKDGSSSIYGSVFARDNTSPIKGMAVLNMNPKQMARKGTEIILIPYTDYFKFWSKENKKRSKKGVEPLTLPEEAYECIAKTEVKDDEGNYSFSGLMPGKYLLMTNFDYDHTYSVTRTEGYVNSYIGNMYIGSSPIERIYHYQTQSLAYVEKIVEIKNEGERVKADLKRTK</sequence>
<protein>
    <recommendedName>
        <fullName evidence="4">Carboxypeptidase regulatory-like domain-containing protein</fullName>
    </recommendedName>
</protein>
<dbReference type="SUPFAM" id="SSF117074">
    <property type="entry name" value="Hypothetical protein PA1324"/>
    <property type="match status" value="1"/>
</dbReference>
<proteinExistence type="predicted"/>
<feature type="chain" id="PRO_5046221062" description="Carboxypeptidase regulatory-like domain-containing protein" evidence="1">
    <location>
        <begin position="21"/>
        <end position="203"/>
    </location>
</feature>
<gene>
    <name evidence="2" type="ORF">Aconfl_41630</name>
</gene>
<evidence type="ECO:0000313" key="2">
    <source>
        <dbReference type="EMBL" id="GMQ31518.1"/>
    </source>
</evidence>
<reference evidence="2 3" key="1">
    <citation type="submission" date="2023-08" db="EMBL/GenBank/DDBJ databases">
        <title>Draft genome sequence of Algoriphagus confluentis.</title>
        <authorList>
            <person name="Takatani N."/>
            <person name="Hosokawa M."/>
            <person name="Sawabe T."/>
        </authorList>
    </citation>
    <scope>NUCLEOTIDE SEQUENCE [LARGE SCALE GENOMIC DNA]</scope>
    <source>
        <strain evidence="2 3">NBRC 111222</strain>
    </source>
</reference>
<keyword evidence="1" id="KW-0732">Signal</keyword>
<name>A0ABQ6PUU1_9BACT</name>
<comment type="caution">
    <text evidence="2">The sequence shown here is derived from an EMBL/GenBank/DDBJ whole genome shotgun (WGS) entry which is preliminary data.</text>
</comment>
<evidence type="ECO:0000256" key="1">
    <source>
        <dbReference type="SAM" id="SignalP"/>
    </source>
</evidence>